<dbReference type="NCBIfam" id="TIGR04057">
    <property type="entry name" value="SusC_RagA_signa"/>
    <property type="match status" value="1"/>
</dbReference>
<evidence type="ECO:0000256" key="5">
    <source>
        <dbReference type="ARBA" id="ARBA00023077"/>
    </source>
</evidence>
<organism evidence="12 13">
    <name type="scientific">Parapedobacter indicus</name>
    <dbReference type="NCBI Taxonomy" id="1477437"/>
    <lineage>
        <taxon>Bacteria</taxon>
        <taxon>Pseudomonadati</taxon>
        <taxon>Bacteroidota</taxon>
        <taxon>Sphingobacteriia</taxon>
        <taxon>Sphingobacteriales</taxon>
        <taxon>Sphingobacteriaceae</taxon>
        <taxon>Parapedobacter</taxon>
    </lineage>
</organism>
<dbReference type="SUPFAM" id="SSF49464">
    <property type="entry name" value="Carboxypeptidase regulatory domain-like"/>
    <property type="match status" value="1"/>
</dbReference>
<proteinExistence type="inferred from homology"/>
<dbReference type="RefSeq" id="WP_090626419.1">
    <property type="nucleotide sequence ID" value="NZ_FOQO01000004.1"/>
</dbReference>
<dbReference type="Pfam" id="PF13715">
    <property type="entry name" value="CarbopepD_reg_2"/>
    <property type="match status" value="1"/>
</dbReference>
<evidence type="ECO:0000259" key="10">
    <source>
        <dbReference type="Pfam" id="PF00593"/>
    </source>
</evidence>
<dbReference type="AlphaFoldDB" id="A0A1I3IMG7"/>
<feature type="domain" description="TonB-dependent receptor plug" evidence="11">
    <location>
        <begin position="133"/>
        <end position="238"/>
    </location>
</feature>
<evidence type="ECO:0000259" key="11">
    <source>
        <dbReference type="Pfam" id="PF07715"/>
    </source>
</evidence>
<keyword evidence="3 8" id="KW-1134">Transmembrane beta strand</keyword>
<dbReference type="Pfam" id="PF07715">
    <property type="entry name" value="Plug"/>
    <property type="match status" value="1"/>
</dbReference>
<dbReference type="OrthoDB" id="9768177at2"/>
<dbReference type="Gene3D" id="2.40.170.20">
    <property type="entry name" value="TonB-dependent receptor, beta-barrel domain"/>
    <property type="match status" value="1"/>
</dbReference>
<protein>
    <submittedName>
        <fullName evidence="12">TonB-linked outer membrane protein, SusC/RagA family</fullName>
    </submittedName>
</protein>
<dbReference type="GO" id="GO:0009279">
    <property type="term" value="C:cell outer membrane"/>
    <property type="evidence" value="ECO:0007669"/>
    <property type="project" value="UniProtKB-SubCell"/>
</dbReference>
<dbReference type="NCBIfam" id="TIGR04056">
    <property type="entry name" value="OMP_RagA_SusC"/>
    <property type="match status" value="1"/>
</dbReference>
<dbReference type="EMBL" id="FOQO01000004">
    <property type="protein sequence ID" value="SFI49195.1"/>
    <property type="molecule type" value="Genomic_DNA"/>
</dbReference>
<keyword evidence="7 8" id="KW-0998">Cell outer membrane</keyword>
<keyword evidence="4 8" id="KW-0812">Transmembrane</keyword>
<evidence type="ECO:0000256" key="6">
    <source>
        <dbReference type="ARBA" id="ARBA00023136"/>
    </source>
</evidence>
<evidence type="ECO:0000256" key="4">
    <source>
        <dbReference type="ARBA" id="ARBA00022692"/>
    </source>
</evidence>
<dbReference type="InterPro" id="IPR023996">
    <property type="entry name" value="TonB-dep_OMP_SusC/RagA"/>
</dbReference>
<dbReference type="InterPro" id="IPR023997">
    <property type="entry name" value="TonB-dep_OMP_SusC/RagA_CS"/>
</dbReference>
<dbReference type="Gene3D" id="2.170.130.10">
    <property type="entry name" value="TonB-dependent receptor, plug domain"/>
    <property type="match status" value="1"/>
</dbReference>
<dbReference type="InterPro" id="IPR036942">
    <property type="entry name" value="Beta-barrel_TonB_sf"/>
</dbReference>
<dbReference type="InterPro" id="IPR037066">
    <property type="entry name" value="Plug_dom_sf"/>
</dbReference>
<feature type="domain" description="TonB-dependent receptor-like beta-barrel" evidence="10">
    <location>
        <begin position="463"/>
        <end position="1029"/>
    </location>
</feature>
<comment type="subcellular location">
    <subcellularLocation>
        <location evidence="1 8">Cell outer membrane</location>
        <topology evidence="1 8">Multi-pass membrane protein</topology>
    </subcellularLocation>
</comment>
<evidence type="ECO:0000256" key="1">
    <source>
        <dbReference type="ARBA" id="ARBA00004571"/>
    </source>
</evidence>
<evidence type="ECO:0000256" key="2">
    <source>
        <dbReference type="ARBA" id="ARBA00022448"/>
    </source>
</evidence>
<comment type="similarity">
    <text evidence="8 9">Belongs to the TonB-dependent receptor family.</text>
</comment>
<dbReference type="InterPro" id="IPR008969">
    <property type="entry name" value="CarboxyPept-like_regulatory"/>
</dbReference>
<keyword evidence="2 8" id="KW-0813">Transport</keyword>
<keyword evidence="5 9" id="KW-0798">TonB box</keyword>
<dbReference type="InterPro" id="IPR012910">
    <property type="entry name" value="Plug_dom"/>
</dbReference>
<dbReference type="STRING" id="1477437.SAMN05444682_104153"/>
<sequence length="1067" mass="117863">MKRKINETKKMVGQFALLFLFCMFAGQGVAGASSLMINQEQILVSGTVLDKNGAPLSNVSIIEKGTGGNSTSTDADGRFTLRVGSTSTLTFSYVGYKTTELAAATVQELTIRLVEDALNLDEVVVTGYTTQRKADLTGAVSVINVDQLRSSTTGSAMRAAQGRVAGMAVTVNGSPDPSAAVRIRGEGTLNNNNPLYIIDGTPTTRSMAELATMDIESIQVLKDASSASIYGSRAANGVIIITTRRGKKGTTVDFTASNTLTSSAKPFELMNTEQRGIAQYWAIKNDNPTADPNLVGIGFVRDFGGLYRYEDHQDANGNWVLDNVSWREYLDPIEQTMRSADTDWQREILRTGMIQQYNVTVSSGTDNGNALLAADYYDNKGTIDGSFFRRFNARINTDYSWLDGKVKIGENFTVSQWRSSSNVGDGNLGSTKSLMSIVPVHTVDGIGWGGPIGGMSDRQNPVRLIADNKQNHQDNLRLFGNTYLNIELLKGLNFRSSFGVDFVGYWRRTMDLTYESGFLSEARNGVYQTSNYNYDWNNSNILQYVFDVGKHNFDVMVGQETVDHSYQTHWGSRRVFALETPDYMQLDAGEEDRENGGGASNNTLISWFGKFNYNFGDRYLASGTLRRDASSVFGANNRWATFPAVSFGWVLNNEPFLQDALAGFSQLKLRYGWGQNGNSQIDDYAAYLMYSPLYDLNSVWDWNWGTAYDFTGEGGSNLPSGFRRTQRNNPDLRWETTTQHNFGLDFALFAGKFGGSLDYYLKKTTDILMKPGTVATLGEGAQMWLNGADIDNKGIELTLNYADNFGDVGLNISGVVSHNKQRILKVPDEVINNFAGNGTDQNILGRSRSSMYGYIADGLFQSQAEVDAHATQVGAAPGRIRFQDVNGDGKIDQEDRAWLGNQDPSAEYGVNVGVTWKNFDFAVFFNGLAGKKLNVQGWKSWTDIYALSTSGENYGTRLLDAWTPTNTNTTIPAISINNYNDEGRFSTYYVETGSYMKIRNMELGYTLPTALLDQVRMKRVRLALRADNVLLIKKTWGDNPYTGLDPETPGSGYPLPFSMTFAINVSF</sequence>
<evidence type="ECO:0000256" key="8">
    <source>
        <dbReference type="PROSITE-ProRule" id="PRU01360"/>
    </source>
</evidence>
<dbReference type="InterPro" id="IPR039426">
    <property type="entry name" value="TonB-dep_rcpt-like"/>
</dbReference>
<dbReference type="SUPFAM" id="SSF56935">
    <property type="entry name" value="Porins"/>
    <property type="match status" value="1"/>
</dbReference>
<dbReference type="Proteomes" id="UP000198670">
    <property type="component" value="Unassembled WGS sequence"/>
</dbReference>
<dbReference type="Gene3D" id="2.60.40.1120">
    <property type="entry name" value="Carboxypeptidase-like, regulatory domain"/>
    <property type="match status" value="1"/>
</dbReference>
<dbReference type="PROSITE" id="PS52016">
    <property type="entry name" value="TONB_DEPENDENT_REC_3"/>
    <property type="match status" value="1"/>
</dbReference>
<dbReference type="InterPro" id="IPR000531">
    <property type="entry name" value="Beta-barrel_TonB"/>
</dbReference>
<evidence type="ECO:0000256" key="7">
    <source>
        <dbReference type="ARBA" id="ARBA00023237"/>
    </source>
</evidence>
<gene>
    <name evidence="12" type="ORF">SAMN05444682_104153</name>
</gene>
<dbReference type="Pfam" id="PF00593">
    <property type="entry name" value="TonB_dep_Rec_b-barrel"/>
    <property type="match status" value="1"/>
</dbReference>
<reference evidence="12 13" key="1">
    <citation type="submission" date="2016-10" db="EMBL/GenBank/DDBJ databases">
        <authorList>
            <person name="de Groot N.N."/>
        </authorList>
    </citation>
    <scope>NUCLEOTIDE SEQUENCE [LARGE SCALE GENOMIC DNA]</scope>
    <source>
        <strain evidence="12 13">RK1</strain>
    </source>
</reference>
<name>A0A1I3IMG7_9SPHI</name>
<accession>A0A1I3IMG7</accession>
<evidence type="ECO:0000313" key="13">
    <source>
        <dbReference type="Proteomes" id="UP000198670"/>
    </source>
</evidence>
<keyword evidence="6 8" id="KW-0472">Membrane</keyword>
<evidence type="ECO:0000256" key="3">
    <source>
        <dbReference type="ARBA" id="ARBA00022452"/>
    </source>
</evidence>
<keyword evidence="13" id="KW-1185">Reference proteome</keyword>
<evidence type="ECO:0000256" key="9">
    <source>
        <dbReference type="RuleBase" id="RU003357"/>
    </source>
</evidence>
<evidence type="ECO:0000313" key="12">
    <source>
        <dbReference type="EMBL" id="SFI49195.1"/>
    </source>
</evidence>